<keyword evidence="4" id="KW-0378">Hydrolase</keyword>
<evidence type="ECO:0000256" key="6">
    <source>
        <dbReference type="ARBA" id="ARBA00049417"/>
    </source>
</evidence>
<dbReference type="SUPFAM" id="SSF109604">
    <property type="entry name" value="HD-domain/PDEase-like"/>
    <property type="match status" value="1"/>
</dbReference>
<keyword evidence="5" id="KW-0408">Iron</keyword>
<dbReference type="InterPro" id="IPR005249">
    <property type="entry name" value="YqeK"/>
</dbReference>
<dbReference type="InterPro" id="IPR006675">
    <property type="entry name" value="HDIG_dom"/>
</dbReference>
<evidence type="ECO:0000256" key="4">
    <source>
        <dbReference type="ARBA" id="ARBA00022801"/>
    </source>
</evidence>
<dbReference type="InterPro" id="IPR006674">
    <property type="entry name" value="HD_domain"/>
</dbReference>
<dbReference type="EMBL" id="JABFOR010000003">
    <property type="protein sequence ID" value="NOJ69792.1"/>
    <property type="molecule type" value="Genomic_DNA"/>
</dbReference>
<comment type="catalytic activity">
    <reaction evidence="6">
        <text>P(1),P(4)-bis(5'-adenosyl) tetraphosphate + H2O = 2 ADP + 2 H(+)</text>
        <dbReference type="Rhea" id="RHEA:24252"/>
        <dbReference type="ChEBI" id="CHEBI:15377"/>
        <dbReference type="ChEBI" id="CHEBI:15378"/>
        <dbReference type="ChEBI" id="CHEBI:58141"/>
        <dbReference type="ChEBI" id="CHEBI:456216"/>
        <dbReference type="EC" id="3.6.1.41"/>
    </reaction>
</comment>
<evidence type="ECO:0000313" key="9">
    <source>
        <dbReference type="Proteomes" id="UP000552038"/>
    </source>
</evidence>
<dbReference type="CDD" id="cd00077">
    <property type="entry name" value="HDc"/>
    <property type="match status" value="1"/>
</dbReference>
<dbReference type="Pfam" id="PF01966">
    <property type="entry name" value="HD"/>
    <property type="match status" value="1"/>
</dbReference>
<dbReference type="SMART" id="SM00471">
    <property type="entry name" value="HDc"/>
    <property type="match status" value="1"/>
</dbReference>
<dbReference type="EC" id="3.6.1.41" evidence="1"/>
<dbReference type="GO" id="GO:0046872">
    <property type="term" value="F:metal ion binding"/>
    <property type="evidence" value="ECO:0007669"/>
    <property type="project" value="UniProtKB-KW"/>
</dbReference>
<dbReference type="GO" id="GO:0000166">
    <property type="term" value="F:nucleotide binding"/>
    <property type="evidence" value="ECO:0007669"/>
    <property type="project" value="UniProtKB-KW"/>
</dbReference>
<sequence length="197" mass="22609">MNRTREQLIEAVQMQMPAARWQHTQGVMTTAVQLAKKYGADPDKADLAAILHDVAKYWQTDRMERMIREHHMPSELLEHDKQLWHAPVGAYVAEHEYGIEDEEILDAIRYHTSGREKMTLLDKVVCLADYIEPGRDFPGVEHIRELAEQNLNAALIAGFDSTISLLIERRRRIFPLTISARNGLLAELQAELEQQAN</sequence>
<evidence type="ECO:0000259" key="7">
    <source>
        <dbReference type="PROSITE" id="PS51831"/>
    </source>
</evidence>
<dbReference type="PANTHER" id="PTHR35795">
    <property type="entry name" value="SLR1885 PROTEIN"/>
    <property type="match status" value="1"/>
</dbReference>
<dbReference type="RefSeq" id="WP_163975947.1">
    <property type="nucleotide sequence ID" value="NZ_JABFOR010000003.1"/>
</dbReference>
<accession>A0AAP6ZXB4</accession>
<dbReference type="PROSITE" id="PS51831">
    <property type="entry name" value="HD"/>
    <property type="match status" value="1"/>
</dbReference>
<comment type="caution">
    <text evidence="8">The sequence shown here is derived from an EMBL/GenBank/DDBJ whole genome shotgun (WGS) entry which is preliminary data.</text>
</comment>
<keyword evidence="2" id="KW-0479">Metal-binding</keyword>
<evidence type="ECO:0000256" key="5">
    <source>
        <dbReference type="ARBA" id="ARBA00023004"/>
    </source>
</evidence>
<evidence type="ECO:0000256" key="1">
    <source>
        <dbReference type="ARBA" id="ARBA00012506"/>
    </source>
</evidence>
<reference evidence="8 9" key="1">
    <citation type="submission" date="2020-05" db="EMBL/GenBank/DDBJ databases">
        <title>Whole genome sequencing and identification of novel metabolites from Paenibacillus alvei strain JR949.</title>
        <authorList>
            <person name="Rajendhran J."/>
            <person name="Sree Pranav P."/>
            <person name="Mahalakshmi B."/>
            <person name="Karthikeyan R."/>
        </authorList>
    </citation>
    <scope>NUCLEOTIDE SEQUENCE [LARGE SCALE GENOMIC DNA]</scope>
    <source>
        <strain evidence="8 9">JR949</strain>
    </source>
</reference>
<proteinExistence type="predicted"/>
<keyword evidence="3" id="KW-0547">Nucleotide-binding</keyword>
<gene>
    <name evidence="8" type="ORF">HMI46_04395</name>
</gene>
<dbReference type="AlphaFoldDB" id="A0AAP6ZXB4"/>
<dbReference type="PANTHER" id="PTHR35795:SF1">
    <property type="entry name" value="BIS(5'-NUCLEOSYL)-TETRAPHOSPHATASE, SYMMETRICAL"/>
    <property type="match status" value="1"/>
</dbReference>
<dbReference type="Proteomes" id="UP000552038">
    <property type="component" value="Unassembled WGS sequence"/>
</dbReference>
<feature type="domain" description="HD" evidence="7">
    <location>
        <begin position="20"/>
        <end position="134"/>
    </location>
</feature>
<organism evidence="8 9">
    <name type="scientific">Paenibacillus alvei</name>
    <name type="common">Bacillus alvei</name>
    <dbReference type="NCBI Taxonomy" id="44250"/>
    <lineage>
        <taxon>Bacteria</taxon>
        <taxon>Bacillati</taxon>
        <taxon>Bacillota</taxon>
        <taxon>Bacilli</taxon>
        <taxon>Bacillales</taxon>
        <taxon>Paenibacillaceae</taxon>
        <taxon>Paenibacillus</taxon>
    </lineage>
</organism>
<dbReference type="GO" id="GO:0008803">
    <property type="term" value="F:bis(5'-nucleosyl)-tetraphosphatase (symmetrical) activity"/>
    <property type="evidence" value="ECO:0007669"/>
    <property type="project" value="UniProtKB-EC"/>
</dbReference>
<protein>
    <recommendedName>
        <fullName evidence="1">bis(5'-nucleosyl)-tetraphosphatase (symmetrical)</fullName>
        <ecNumber evidence="1">3.6.1.41</ecNumber>
    </recommendedName>
</protein>
<dbReference type="InterPro" id="IPR003607">
    <property type="entry name" value="HD/PDEase_dom"/>
</dbReference>
<evidence type="ECO:0000256" key="2">
    <source>
        <dbReference type="ARBA" id="ARBA00022723"/>
    </source>
</evidence>
<dbReference type="NCBIfam" id="TIGR00277">
    <property type="entry name" value="HDIG"/>
    <property type="match status" value="1"/>
</dbReference>
<dbReference type="Gene3D" id="1.10.3210.10">
    <property type="entry name" value="Hypothetical protein af1432"/>
    <property type="match status" value="1"/>
</dbReference>
<evidence type="ECO:0000313" key="8">
    <source>
        <dbReference type="EMBL" id="NOJ69792.1"/>
    </source>
</evidence>
<evidence type="ECO:0000256" key="3">
    <source>
        <dbReference type="ARBA" id="ARBA00022741"/>
    </source>
</evidence>
<name>A0AAP6ZXB4_PAEAL</name>
<dbReference type="InterPro" id="IPR051094">
    <property type="entry name" value="Diverse_Catalytic_Enzymes"/>
</dbReference>
<dbReference type="NCBIfam" id="TIGR00488">
    <property type="entry name" value="bis(5'-nucleosyl)-tetraphosphatase (symmetrical) YqeK"/>
    <property type="match status" value="1"/>
</dbReference>